<feature type="region of interest" description="Disordered" evidence="5">
    <location>
        <begin position="1"/>
        <end position="51"/>
    </location>
</feature>
<dbReference type="Proteomes" id="UP000638263">
    <property type="component" value="Unassembled WGS sequence"/>
</dbReference>
<evidence type="ECO:0000256" key="2">
    <source>
        <dbReference type="ARBA" id="ARBA00022448"/>
    </source>
</evidence>
<comment type="similarity">
    <text evidence="1">Belongs to the ABC transporter superfamily.</text>
</comment>
<protein>
    <recommendedName>
        <fullName evidence="6">ABC transporter domain-containing protein</fullName>
    </recommendedName>
</protein>
<dbReference type="PANTHER" id="PTHR43776:SF7">
    <property type="entry name" value="D,D-DIPEPTIDE TRANSPORT ATP-BINDING PROTEIN DDPF-RELATED"/>
    <property type="match status" value="1"/>
</dbReference>
<gene>
    <name evidence="7" type="ORF">GCM10011588_32520</name>
</gene>
<dbReference type="AlphaFoldDB" id="A0A917VUH9"/>
<dbReference type="InterPro" id="IPR003439">
    <property type="entry name" value="ABC_transporter-like_ATP-bd"/>
</dbReference>
<evidence type="ECO:0000256" key="3">
    <source>
        <dbReference type="ARBA" id="ARBA00022741"/>
    </source>
</evidence>
<accession>A0A917VUH9</accession>
<keyword evidence="8" id="KW-1185">Reference proteome</keyword>
<evidence type="ECO:0000259" key="6">
    <source>
        <dbReference type="Pfam" id="PF00005"/>
    </source>
</evidence>
<comment type="caution">
    <text evidence="7">The sequence shown here is derived from an EMBL/GenBank/DDBJ whole genome shotgun (WGS) entry which is preliminary data.</text>
</comment>
<reference evidence="7" key="1">
    <citation type="journal article" date="2014" name="Int. J. Syst. Evol. Microbiol.">
        <title>Complete genome sequence of Corynebacterium casei LMG S-19264T (=DSM 44701T), isolated from a smear-ripened cheese.</title>
        <authorList>
            <consortium name="US DOE Joint Genome Institute (JGI-PGF)"/>
            <person name="Walter F."/>
            <person name="Albersmeier A."/>
            <person name="Kalinowski J."/>
            <person name="Ruckert C."/>
        </authorList>
    </citation>
    <scope>NUCLEOTIDE SEQUENCE</scope>
    <source>
        <strain evidence="7">CGMCC 4.3508</strain>
    </source>
</reference>
<dbReference type="InterPro" id="IPR050319">
    <property type="entry name" value="ABC_transp_ATP-bind"/>
</dbReference>
<dbReference type="InterPro" id="IPR027417">
    <property type="entry name" value="P-loop_NTPase"/>
</dbReference>
<sequence length="76" mass="7711">MPLLDVRSLSKTFPHGSASRPAVDDVSFTSNQGETLAPVGESGAGKSTTGPSLIVCDEPVATLLSAIPEMPETAVA</sequence>
<reference evidence="7" key="2">
    <citation type="submission" date="2020-09" db="EMBL/GenBank/DDBJ databases">
        <authorList>
            <person name="Sun Q."/>
            <person name="Zhou Y."/>
        </authorList>
    </citation>
    <scope>NUCLEOTIDE SEQUENCE</scope>
    <source>
        <strain evidence="7">CGMCC 4.3508</strain>
    </source>
</reference>
<evidence type="ECO:0000313" key="8">
    <source>
        <dbReference type="Proteomes" id="UP000638263"/>
    </source>
</evidence>
<organism evidence="7 8">
    <name type="scientific">Nocardia jinanensis</name>
    <dbReference type="NCBI Taxonomy" id="382504"/>
    <lineage>
        <taxon>Bacteria</taxon>
        <taxon>Bacillati</taxon>
        <taxon>Actinomycetota</taxon>
        <taxon>Actinomycetes</taxon>
        <taxon>Mycobacteriales</taxon>
        <taxon>Nocardiaceae</taxon>
        <taxon>Nocardia</taxon>
    </lineage>
</organism>
<dbReference type="RefSeq" id="WP_062999394.1">
    <property type="nucleotide sequence ID" value="NZ_BMMH01000006.1"/>
</dbReference>
<evidence type="ECO:0000313" key="7">
    <source>
        <dbReference type="EMBL" id="GGL15422.1"/>
    </source>
</evidence>
<dbReference type="SUPFAM" id="SSF52540">
    <property type="entry name" value="P-loop containing nucleoside triphosphate hydrolases"/>
    <property type="match status" value="1"/>
</dbReference>
<dbReference type="Gene3D" id="3.40.50.300">
    <property type="entry name" value="P-loop containing nucleotide triphosphate hydrolases"/>
    <property type="match status" value="1"/>
</dbReference>
<keyword evidence="3" id="KW-0547">Nucleotide-binding</keyword>
<evidence type="ECO:0000256" key="5">
    <source>
        <dbReference type="SAM" id="MobiDB-lite"/>
    </source>
</evidence>
<name>A0A917VUH9_9NOCA</name>
<evidence type="ECO:0000256" key="1">
    <source>
        <dbReference type="ARBA" id="ARBA00005417"/>
    </source>
</evidence>
<feature type="domain" description="ABC transporter" evidence="6">
    <location>
        <begin position="24"/>
        <end position="49"/>
    </location>
</feature>
<dbReference type="PANTHER" id="PTHR43776">
    <property type="entry name" value="TRANSPORT ATP-BINDING PROTEIN"/>
    <property type="match status" value="1"/>
</dbReference>
<dbReference type="GO" id="GO:0016887">
    <property type="term" value="F:ATP hydrolysis activity"/>
    <property type="evidence" value="ECO:0007669"/>
    <property type="project" value="InterPro"/>
</dbReference>
<keyword evidence="4" id="KW-0067">ATP-binding</keyword>
<dbReference type="EMBL" id="BMMH01000006">
    <property type="protein sequence ID" value="GGL15422.1"/>
    <property type="molecule type" value="Genomic_DNA"/>
</dbReference>
<keyword evidence="2" id="KW-0813">Transport</keyword>
<evidence type="ECO:0000256" key="4">
    <source>
        <dbReference type="ARBA" id="ARBA00022840"/>
    </source>
</evidence>
<dbReference type="Pfam" id="PF00005">
    <property type="entry name" value="ABC_tran"/>
    <property type="match status" value="1"/>
</dbReference>
<proteinExistence type="inferred from homology"/>
<dbReference type="GO" id="GO:0005524">
    <property type="term" value="F:ATP binding"/>
    <property type="evidence" value="ECO:0007669"/>
    <property type="project" value="UniProtKB-KW"/>
</dbReference>